<evidence type="ECO:0000256" key="10">
    <source>
        <dbReference type="ARBA" id="ARBA00023225"/>
    </source>
</evidence>
<feature type="coiled-coil region" evidence="11">
    <location>
        <begin position="22"/>
        <end position="52"/>
    </location>
</feature>
<gene>
    <name evidence="12" type="ORF">FHR99_000599</name>
</gene>
<name>A0A7W4W396_9GAMM</name>
<sequence>MQRSKRITKVAEIAEREEKIAAEKFQNALSNYQNANNKLTELAEYHAEYSQRSKPAAGNLNLSSLQDTRAFLRKLSEVITIQKSVVNQSELQLEKARQHWLEKKQKTTSLDRLAHNYRKEEHAELARREQLNSDDLNVLRFSWMQRQQSAQ</sequence>
<dbReference type="AlphaFoldDB" id="A0A7W4W396"/>
<evidence type="ECO:0000256" key="11">
    <source>
        <dbReference type="SAM" id="Coils"/>
    </source>
</evidence>
<reference evidence="12 13" key="1">
    <citation type="submission" date="2020-08" db="EMBL/GenBank/DDBJ databases">
        <title>Genomic Encyclopedia of Type Strains, Phase III (KMG-III): the genomes of soil and plant-associated and newly described type strains.</title>
        <authorList>
            <person name="Whitman W."/>
        </authorList>
    </citation>
    <scope>NUCLEOTIDE SEQUENCE [LARGE SCALE GENOMIC DNA]</scope>
    <source>
        <strain evidence="12 13">CECT 8654</strain>
    </source>
</reference>
<dbReference type="PANTHER" id="PTHR38786">
    <property type="entry name" value="FLAGELLAR FLIJ PROTEIN"/>
    <property type="match status" value="1"/>
</dbReference>
<dbReference type="InterPro" id="IPR012823">
    <property type="entry name" value="Flagell_FliJ"/>
</dbReference>
<evidence type="ECO:0000256" key="1">
    <source>
        <dbReference type="ARBA" id="ARBA00004413"/>
    </source>
</evidence>
<accession>A0A7W4W396</accession>
<evidence type="ECO:0000313" key="13">
    <source>
        <dbReference type="Proteomes" id="UP000537130"/>
    </source>
</evidence>
<comment type="caution">
    <text evidence="12">The sequence shown here is derived from an EMBL/GenBank/DDBJ whole genome shotgun (WGS) entry which is preliminary data.</text>
</comment>
<dbReference type="GO" id="GO:0071973">
    <property type="term" value="P:bacterial-type flagellum-dependent cell motility"/>
    <property type="evidence" value="ECO:0007669"/>
    <property type="project" value="InterPro"/>
</dbReference>
<evidence type="ECO:0000256" key="3">
    <source>
        <dbReference type="ARBA" id="ARBA00020392"/>
    </source>
</evidence>
<dbReference type="GO" id="GO:0044781">
    <property type="term" value="P:bacterial-type flagellum organization"/>
    <property type="evidence" value="ECO:0007669"/>
    <property type="project" value="UniProtKB-KW"/>
</dbReference>
<evidence type="ECO:0000256" key="4">
    <source>
        <dbReference type="ARBA" id="ARBA00022448"/>
    </source>
</evidence>
<keyword evidence="12" id="KW-0282">Flagellum</keyword>
<dbReference type="InterPro" id="IPR052570">
    <property type="entry name" value="FliJ"/>
</dbReference>
<comment type="similarity">
    <text evidence="2">Belongs to the FliJ family.</text>
</comment>
<keyword evidence="12" id="KW-0966">Cell projection</keyword>
<dbReference type="GO" id="GO:0009288">
    <property type="term" value="C:bacterial-type flagellum"/>
    <property type="evidence" value="ECO:0007669"/>
    <property type="project" value="InterPro"/>
</dbReference>
<dbReference type="GO" id="GO:0006935">
    <property type="term" value="P:chemotaxis"/>
    <property type="evidence" value="ECO:0007669"/>
    <property type="project" value="UniProtKB-KW"/>
</dbReference>
<keyword evidence="4" id="KW-0813">Transport</keyword>
<dbReference type="Gene3D" id="1.10.287.1700">
    <property type="match status" value="1"/>
</dbReference>
<keyword evidence="8" id="KW-0653">Protein transport</keyword>
<dbReference type="RefSeq" id="WP_183409062.1">
    <property type="nucleotide sequence ID" value="NZ_JACHWY010000001.1"/>
</dbReference>
<keyword evidence="13" id="KW-1185">Reference proteome</keyword>
<keyword evidence="5" id="KW-1003">Cell membrane</keyword>
<keyword evidence="10" id="KW-1006">Bacterial flagellum protein export</keyword>
<keyword evidence="11" id="KW-0175">Coiled coil</keyword>
<dbReference type="Pfam" id="PF02050">
    <property type="entry name" value="FliJ"/>
    <property type="match status" value="1"/>
</dbReference>
<keyword evidence="9" id="KW-0472">Membrane</keyword>
<keyword evidence="6" id="KW-0145">Chemotaxis</keyword>
<dbReference type="EMBL" id="JACHWY010000001">
    <property type="protein sequence ID" value="MBB3046363.1"/>
    <property type="molecule type" value="Genomic_DNA"/>
</dbReference>
<dbReference type="PANTHER" id="PTHR38786:SF1">
    <property type="entry name" value="FLAGELLAR FLIJ PROTEIN"/>
    <property type="match status" value="1"/>
</dbReference>
<evidence type="ECO:0000256" key="6">
    <source>
        <dbReference type="ARBA" id="ARBA00022500"/>
    </source>
</evidence>
<evidence type="ECO:0000256" key="5">
    <source>
        <dbReference type="ARBA" id="ARBA00022475"/>
    </source>
</evidence>
<comment type="subcellular location">
    <subcellularLocation>
        <location evidence="1">Cell membrane</location>
        <topology evidence="1">Peripheral membrane protein</topology>
        <orientation evidence="1">Cytoplasmic side</orientation>
    </subcellularLocation>
</comment>
<evidence type="ECO:0000256" key="2">
    <source>
        <dbReference type="ARBA" id="ARBA00010004"/>
    </source>
</evidence>
<dbReference type="InterPro" id="IPR053716">
    <property type="entry name" value="Flag_assembly_chemotaxis_eff"/>
</dbReference>
<dbReference type="NCBIfam" id="TIGR02473">
    <property type="entry name" value="flagell_FliJ"/>
    <property type="match status" value="1"/>
</dbReference>
<dbReference type="GO" id="GO:0005886">
    <property type="term" value="C:plasma membrane"/>
    <property type="evidence" value="ECO:0007669"/>
    <property type="project" value="UniProtKB-SubCell"/>
</dbReference>
<protein>
    <recommendedName>
        <fullName evidence="3">Flagellar FliJ protein</fullName>
    </recommendedName>
</protein>
<proteinExistence type="inferred from homology"/>
<evidence type="ECO:0000313" key="12">
    <source>
        <dbReference type="EMBL" id="MBB3046363.1"/>
    </source>
</evidence>
<dbReference type="GO" id="GO:0015031">
    <property type="term" value="P:protein transport"/>
    <property type="evidence" value="ECO:0007669"/>
    <property type="project" value="UniProtKB-KW"/>
</dbReference>
<organism evidence="12 13">
    <name type="scientific">Litorivivens lipolytica</name>
    <dbReference type="NCBI Taxonomy" id="1524264"/>
    <lineage>
        <taxon>Bacteria</taxon>
        <taxon>Pseudomonadati</taxon>
        <taxon>Pseudomonadota</taxon>
        <taxon>Gammaproteobacteria</taxon>
        <taxon>Litorivivens</taxon>
    </lineage>
</organism>
<evidence type="ECO:0000256" key="9">
    <source>
        <dbReference type="ARBA" id="ARBA00023136"/>
    </source>
</evidence>
<evidence type="ECO:0000256" key="7">
    <source>
        <dbReference type="ARBA" id="ARBA00022795"/>
    </source>
</evidence>
<evidence type="ECO:0000256" key="8">
    <source>
        <dbReference type="ARBA" id="ARBA00022927"/>
    </source>
</evidence>
<keyword evidence="12" id="KW-0969">Cilium</keyword>
<keyword evidence="7" id="KW-1005">Bacterial flagellum biogenesis</keyword>
<dbReference type="Proteomes" id="UP000537130">
    <property type="component" value="Unassembled WGS sequence"/>
</dbReference>